<dbReference type="Pfam" id="PF14344">
    <property type="entry name" value="DUF4397"/>
    <property type="match status" value="1"/>
</dbReference>
<dbReference type="EMBL" id="JABFRW010000008">
    <property type="protein sequence ID" value="NOT32690.1"/>
    <property type="molecule type" value="Genomic_DNA"/>
</dbReference>
<evidence type="ECO:0000313" key="3">
    <source>
        <dbReference type="EMBL" id="NOT32690.1"/>
    </source>
</evidence>
<dbReference type="PROSITE" id="PS51257">
    <property type="entry name" value="PROKAR_LIPOPROTEIN"/>
    <property type="match status" value="1"/>
</dbReference>
<accession>A0A849SMN0</accession>
<name>A0A849SMN0_UNCEI</name>
<gene>
    <name evidence="3" type="ORF">HOP12_00805</name>
</gene>
<feature type="chain" id="PRO_5032898050" evidence="1">
    <location>
        <begin position="26"/>
        <end position="232"/>
    </location>
</feature>
<evidence type="ECO:0000259" key="2">
    <source>
        <dbReference type="Pfam" id="PF14344"/>
    </source>
</evidence>
<dbReference type="Proteomes" id="UP000580839">
    <property type="component" value="Unassembled WGS sequence"/>
</dbReference>
<dbReference type="AlphaFoldDB" id="A0A849SMN0"/>
<evidence type="ECO:0000256" key="1">
    <source>
        <dbReference type="SAM" id="SignalP"/>
    </source>
</evidence>
<organism evidence="3 4">
    <name type="scientific">Eiseniibacteriota bacterium</name>
    <dbReference type="NCBI Taxonomy" id="2212470"/>
    <lineage>
        <taxon>Bacteria</taxon>
        <taxon>Candidatus Eiseniibacteriota</taxon>
    </lineage>
</organism>
<dbReference type="InterPro" id="IPR025510">
    <property type="entry name" value="DUF4397"/>
</dbReference>
<comment type="caution">
    <text evidence="3">The sequence shown here is derived from an EMBL/GenBank/DDBJ whole genome shotgun (WGS) entry which is preliminary data.</text>
</comment>
<keyword evidence="1" id="KW-0732">Signal</keyword>
<evidence type="ECO:0000313" key="4">
    <source>
        <dbReference type="Proteomes" id="UP000580839"/>
    </source>
</evidence>
<reference evidence="3 4" key="1">
    <citation type="submission" date="2020-04" db="EMBL/GenBank/DDBJ databases">
        <title>Metagenomic profiling of ammonia- and methane-oxidizing microorganisms in a Dutch drinking water treatment plant.</title>
        <authorList>
            <person name="Poghosyan L."/>
            <person name="Leucker S."/>
        </authorList>
    </citation>
    <scope>NUCLEOTIDE SEQUENCE [LARGE SCALE GENOMIC DNA]</scope>
    <source>
        <strain evidence="3">S-RSF-IL-03</strain>
    </source>
</reference>
<feature type="signal peptide" evidence="1">
    <location>
        <begin position="1"/>
        <end position="25"/>
    </location>
</feature>
<protein>
    <submittedName>
        <fullName evidence="3">DUF4397 domain-containing protein</fullName>
    </submittedName>
</protein>
<proteinExistence type="predicted"/>
<feature type="domain" description="DUF4397" evidence="2">
    <location>
        <begin position="40"/>
        <end position="154"/>
    </location>
</feature>
<sequence length="232" mass="23393">MTNRRQISLLGAAALALFAVTGCSSDDDNPVSPGTPAAQARVMAVHASPDAPAVDLLVDGTIAGTALAFPNSTPYLSVTSGTRNVKVNVTGTATTVINADLALSANTNYSVFATDSVASIGALVLTDDLTAPAAGKAHVRFVHLSPNAPAVDVAVQGGAVLFANRSFKEFAPFTPVDAGTYNLEVRLAGSSTVVLPLNGIVLQAGKIYTVFAKGFVGGAAAQALGAQIIVNN</sequence>